<organism evidence="6 7">
    <name type="scientific">Anaerobranca gottschalkii DSM 13577</name>
    <dbReference type="NCBI Taxonomy" id="1120990"/>
    <lineage>
        <taxon>Bacteria</taxon>
        <taxon>Bacillati</taxon>
        <taxon>Bacillota</taxon>
        <taxon>Clostridia</taxon>
        <taxon>Eubacteriales</taxon>
        <taxon>Proteinivoracaceae</taxon>
        <taxon>Anaerobranca</taxon>
    </lineage>
</organism>
<reference evidence="7" key="1">
    <citation type="submission" date="2016-10" db="EMBL/GenBank/DDBJ databases">
        <authorList>
            <person name="Varghese N."/>
            <person name="Submissions S."/>
        </authorList>
    </citation>
    <scope>NUCLEOTIDE SEQUENCE [LARGE SCALE GENOMIC DNA]</scope>
    <source>
        <strain evidence="7">DSM 13577</strain>
    </source>
</reference>
<dbReference type="InterPro" id="IPR027417">
    <property type="entry name" value="P-loop_NTPase"/>
</dbReference>
<evidence type="ECO:0000256" key="2">
    <source>
        <dbReference type="ARBA" id="ARBA00022448"/>
    </source>
</evidence>
<keyword evidence="2" id="KW-0813">Transport</keyword>
<dbReference type="InterPro" id="IPR025302">
    <property type="entry name" value="DrrA1/2-like_C"/>
</dbReference>
<dbReference type="InterPro" id="IPR003593">
    <property type="entry name" value="AAA+_ATPase"/>
</dbReference>
<dbReference type="Proteomes" id="UP000243819">
    <property type="component" value="Unassembled WGS sequence"/>
</dbReference>
<accession>A0A1H9YLW9</accession>
<dbReference type="PANTHER" id="PTHR43335:SF4">
    <property type="entry name" value="ABC TRANSPORTER, ATP-BINDING PROTEIN"/>
    <property type="match status" value="1"/>
</dbReference>
<dbReference type="GO" id="GO:0016887">
    <property type="term" value="F:ATP hydrolysis activity"/>
    <property type="evidence" value="ECO:0007669"/>
    <property type="project" value="InterPro"/>
</dbReference>
<dbReference type="AlphaFoldDB" id="A0A1H9YLW9"/>
<dbReference type="PROSITE" id="PS50893">
    <property type="entry name" value="ABC_TRANSPORTER_2"/>
    <property type="match status" value="1"/>
</dbReference>
<name>A0A1H9YLW9_9FIRM</name>
<evidence type="ECO:0000256" key="4">
    <source>
        <dbReference type="ARBA" id="ARBA00022840"/>
    </source>
</evidence>
<dbReference type="PANTHER" id="PTHR43335">
    <property type="entry name" value="ABC TRANSPORTER, ATP-BINDING PROTEIN"/>
    <property type="match status" value="1"/>
</dbReference>
<dbReference type="InterPro" id="IPR003439">
    <property type="entry name" value="ABC_transporter-like_ATP-bd"/>
</dbReference>
<dbReference type="EMBL" id="FOIF01000003">
    <property type="protein sequence ID" value="SES69489.1"/>
    <property type="molecule type" value="Genomic_DNA"/>
</dbReference>
<feature type="domain" description="ABC transporter" evidence="5">
    <location>
        <begin position="2"/>
        <end position="232"/>
    </location>
</feature>
<comment type="similarity">
    <text evidence="1">Belongs to the ABC transporter superfamily.</text>
</comment>
<keyword evidence="7" id="KW-1185">Reference proteome</keyword>
<proteinExistence type="inferred from homology"/>
<dbReference type="STRING" id="1120990.SAMN03080614_100391"/>
<evidence type="ECO:0000313" key="7">
    <source>
        <dbReference type="Proteomes" id="UP000243819"/>
    </source>
</evidence>
<evidence type="ECO:0000256" key="3">
    <source>
        <dbReference type="ARBA" id="ARBA00022741"/>
    </source>
</evidence>
<keyword evidence="4 6" id="KW-0067">ATP-binding</keyword>
<dbReference type="Gene3D" id="3.40.50.300">
    <property type="entry name" value="P-loop containing nucleotide triphosphate hydrolases"/>
    <property type="match status" value="1"/>
</dbReference>
<protein>
    <submittedName>
        <fullName evidence="6">ABC-2 type transport system ATP-binding protein</fullName>
    </submittedName>
</protein>
<gene>
    <name evidence="6" type="ORF">SAMN03080614_100391</name>
</gene>
<sequence>MIQVEGLVKKYGDFQVLKSINFTVKKGSVFGFLGKNGAGKSTTMNILTGLINFNSGKITFDGLNFPENKNQILKKIGYLPENPVFYDYMTGEEYLHFIAGVSGFPKGSIKNRVEELLHQVKLTDAKDRRVGGYSRGMKQRLGLAVALFNHPQYLFLDEPTSALDPQGRLEMVELITELKDKSITVFLSTHILSDVERVCDEVCILDKGEILLSSSLEELQKKYIQPIFDITFENDCAKVAEELKNLPWVEKVVQEKRNLSLYAKDLEKAKRELINQLGKLDNPVVNYQIRQGNLEDIFIRLVNYNDII</sequence>
<evidence type="ECO:0000256" key="1">
    <source>
        <dbReference type="ARBA" id="ARBA00005417"/>
    </source>
</evidence>
<dbReference type="SMART" id="SM00382">
    <property type="entry name" value="AAA"/>
    <property type="match status" value="1"/>
</dbReference>
<dbReference type="RefSeq" id="WP_091348571.1">
    <property type="nucleotide sequence ID" value="NZ_FOIF01000003.1"/>
</dbReference>
<dbReference type="OrthoDB" id="9775135at2"/>
<dbReference type="GO" id="GO:0005524">
    <property type="term" value="F:ATP binding"/>
    <property type="evidence" value="ECO:0007669"/>
    <property type="project" value="UniProtKB-KW"/>
</dbReference>
<dbReference type="Pfam" id="PF00005">
    <property type="entry name" value="ABC_tran"/>
    <property type="match status" value="1"/>
</dbReference>
<keyword evidence="3" id="KW-0547">Nucleotide-binding</keyword>
<evidence type="ECO:0000313" key="6">
    <source>
        <dbReference type="EMBL" id="SES69489.1"/>
    </source>
</evidence>
<dbReference type="SUPFAM" id="SSF52540">
    <property type="entry name" value="P-loop containing nucleoside triphosphate hydrolases"/>
    <property type="match status" value="1"/>
</dbReference>
<evidence type="ECO:0000259" key="5">
    <source>
        <dbReference type="PROSITE" id="PS50893"/>
    </source>
</evidence>
<dbReference type="Pfam" id="PF13732">
    <property type="entry name" value="DrrA1-3_C"/>
    <property type="match status" value="1"/>
</dbReference>